<protein>
    <submittedName>
        <fullName evidence="13">ABC transporter domain-containing protein</fullName>
    </submittedName>
</protein>
<dbReference type="InterPro" id="IPR017871">
    <property type="entry name" value="ABC_transporter-like_CS"/>
</dbReference>
<sequence>MSDEKAADDSSSTFSQAIHLLRLMLRLKLWKFLFWILLIPTLFLNFLIMQRLEKKNPDTVSGPSVKSLSAAEAANWKVLIARQAAIEAGTLKAIAQNRGVKSGSSWLTRCGETEACQIDFMESIVSLSDATRAFMKFERRVTEFYCLDGSRSDLICSYLFHLMHQSMDSGGATAASVFKDVNFIKLYDRFESETMKREWLKAKIDAPDSLCTRSAKNSGAFFDYFPRYFMLHLLVVASAMTLYFTVSTLSGVAGLKENGFLQLMFCNGLSVAAYWIVVWLITLAELLTMSALFVISYGIQCPGFFSPEGLFKSFLTLLCFFVLLASLGLLVTTIVGSYFVTLLVMIVFNVILAFCALVCRQQVASAAGRRGNHVAGAMVMLVFPPGNIVEYLLEAMLPKSPANRRPTGYEPYYQSIEVLLSVLPIIFIILTIYLDFVVKNGNGLCLPFMYPFNPSFWNPHRQKLIEMVDEQPKRANVEPTVGVPAVIADDIHLTYPSGCCEAKKPPVLKGITLLRLKSWKFLLWILLGPSLFFNFFLYRNIEDKEEGGVKSNGLTELKMSVAMAHGALVPTSSREKKSLIEIMQLRKAKSRSWFKDCKDINDCRIQLAKAVSAKSSEKTSIFIYGKNKTIRLYCLKDKNAEILCPFLYHAMSQSLESYEYARAKSSKAQTALYKDIMFAKFFDKFGSSSDGVGLNISKPDSMCTRTSKSGTFFIKFIMYFMGHMIIVLASFILYTTVGSLSSMSNLKENGFLQLVFNNGLSVTVYWLVYWTIGAIEALIPATLLVMSYSFQCPGYYESSGLTNFFITVAAMFFFLTALGYLFATLIASFFIVLLLMIVIQIVCCGVIIMAKLWIFQKKPLSTINTFLAFPPGTVYQGQITALIGHNGAGKTTLIRVLMGEEIPSRGVAVINGHRVTDPYQRLALRGSVSICKQVDVLSNYLTVMESMKLTLVAKGFSPDSQVAKVLDMMKRLGLAGKENVQAMDLSGGQMRKVCSIICLLGNPKLVILDEPTSGLDPVSRRNLWQILQDHKAGRSIILCTQFMDEADILADRKVFLSAGKIICAGSSMFLKHAFGCCVSINVTLKHEKDATKVVKMLKKVKLVGSYQTELQLQVSAGKPQALADAIYTLEQHPELVDAFGVSQAQLDDIFMRLKFIDLDNIEASFKSKQLRKLGRSGGGGSAGVERVNFSSLYNFESTKPLNATFANQFLALIRMNFSRQLKAKMTFCFRIIFPLIMIGIIAQMCYLENKDKEKKPGKDKDKEQNAAEQPSVAIINMNSSDMRNSLAISRGVCIADKESGVTNTTLTRLCGMALNTRYLEVAIKDMKTSVGKFVQTPEVKKKFRKICPKSSKNFVINCFFVYSTDWNSHSNNSRRLLYHGVYENPVDEEDESAREKGVFAAMQYYDFAAEYFEANAKSKSRNFTLASVYLAETIDSFKFEKCQELFMLLAAFALVPVTYLNDPIEDKDSGVRQHLASMGMSSIAYWFTTFVMHWLHYILCFFSMALTCLMVEKYQSAYFLVYMVLPLTFLGTSCSQLTVYVVSAMMKKTNAIVLVLYFFFAMFLGMAGSYFQDNESVLYAMMIIIPPFPPLLVMLMGTKMLLYTILLFETSNPADVPNIRDVLFANSHVVYSFIVMPIHIAILIGLIFIIENPGALASLFAKNIEASKQTPKPLKDEGVGIEANRIRKTTRSSVNMLEVRDLQKVYPNGVHAVRGTTFGSFSGEILGLLGPNGAGKTTSMSIIVGEEASSSGTSEVHFGGTWMSGIDGARCGAIGYCPQHNPLFNSISVFEHLRFYAQIRGIPDQLGSAQIAGLIEGLGLKPHQHKAAEQLSGGNKRRLCLAIALLGNPSLVVIDEASTGVDPENKRFIWGAIRGMANKQRSVMITTHSMEEVEALCARVGIMNKGLMIGFGTVQQLRSRHGEAYTLDVLMQAKTASKLAVKKRKLTKMILKQFKGAVVMEDLLRCMQFVIPRSAVKIFSEAIRLLLLKKKKMGIRTFCLYQMSLDQVFVKLVKEHDDT</sequence>
<comment type="subcellular location">
    <subcellularLocation>
        <location evidence="1">Membrane</location>
        <topology evidence="1">Multi-pass membrane protein</topology>
    </subcellularLocation>
</comment>
<evidence type="ECO:0000256" key="5">
    <source>
        <dbReference type="ARBA" id="ARBA00022737"/>
    </source>
</evidence>
<dbReference type="Pfam" id="PF12698">
    <property type="entry name" value="ABC2_membrane_3"/>
    <property type="match status" value="1"/>
</dbReference>
<dbReference type="InterPro" id="IPR003439">
    <property type="entry name" value="ABC_transporter-like_ATP-bd"/>
</dbReference>
<feature type="transmembrane region" description="Helical" evidence="10">
    <location>
        <begin position="764"/>
        <end position="788"/>
    </location>
</feature>
<evidence type="ECO:0000313" key="13">
    <source>
        <dbReference type="WBParaSite" id="maker-uti_cns_0001082-snap-gene-0.15-mRNA-1"/>
    </source>
</evidence>
<feature type="transmembrane region" description="Helical" evidence="10">
    <location>
        <begin position="829"/>
        <end position="854"/>
    </location>
</feature>
<keyword evidence="8 10" id="KW-1133">Transmembrane helix</keyword>
<keyword evidence="6" id="KW-0547">Nucleotide-binding</keyword>
<feature type="domain" description="ABC transporter" evidence="11">
    <location>
        <begin position="1697"/>
        <end position="1930"/>
    </location>
</feature>
<dbReference type="Gene3D" id="3.40.50.300">
    <property type="entry name" value="P-loop containing nucleotide triphosphate hydrolases"/>
    <property type="match status" value="2"/>
</dbReference>
<dbReference type="GO" id="GO:0005319">
    <property type="term" value="F:lipid transporter activity"/>
    <property type="evidence" value="ECO:0007669"/>
    <property type="project" value="TreeGrafter"/>
</dbReference>
<dbReference type="GO" id="GO:0016020">
    <property type="term" value="C:membrane"/>
    <property type="evidence" value="ECO:0007669"/>
    <property type="project" value="UniProtKB-SubCell"/>
</dbReference>
<accession>A0A1I8G8L2</accession>
<feature type="transmembrane region" description="Helical" evidence="10">
    <location>
        <begin position="521"/>
        <end position="537"/>
    </location>
</feature>
<evidence type="ECO:0000256" key="1">
    <source>
        <dbReference type="ARBA" id="ARBA00004141"/>
    </source>
</evidence>
<name>A0A1I8G8L2_9PLAT</name>
<dbReference type="PROSITE" id="PS00211">
    <property type="entry name" value="ABC_TRANSPORTER_1"/>
    <property type="match status" value="1"/>
</dbReference>
<reference evidence="13" key="1">
    <citation type="submission" date="2016-11" db="UniProtKB">
        <authorList>
            <consortium name="WormBaseParasite"/>
        </authorList>
    </citation>
    <scope>IDENTIFICATION</scope>
</reference>
<dbReference type="PANTHER" id="PTHR19229">
    <property type="entry name" value="ATP-BINDING CASSETTE TRANSPORTER SUBFAMILY A ABCA"/>
    <property type="match status" value="1"/>
</dbReference>
<feature type="transmembrane region" description="Helical" evidence="10">
    <location>
        <begin position="309"/>
        <end position="331"/>
    </location>
</feature>
<feature type="transmembrane region" description="Helical" evidence="10">
    <location>
        <begin position="1227"/>
        <end position="1244"/>
    </location>
</feature>
<evidence type="ECO:0000256" key="10">
    <source>
        <dbReference type="SAM" id="Phobius"/>
    </source>
</evidence>
<evidence type="ECO:0000259" key="11">
    <source>
        <dbReference type="PROSITE" id="PS50893"/>
    </source>
</evidence>
<evidence type="ECO:0000313" key="12">
    <source>
        <dbReference type="Proteomes" id="UP000095280"/>
    </source>
</evidence>
<feature type="transmembrane region" description="Helical" evidence="10">
    <location>
        <begin position="337"/>
        <end position="359"/>
    </location>
</feature>
<keyword evidence="5" id="KW-0677">Repeat</keyword>
<dbReference type="FunFam" id="3.40.50.300:FF:000335">
    <property type="entry name" value="ATP binding cassette subfamily A member 5"/>
    <property type="match status" value="1"/>
</dbReference>
<evidence type="ECO:0000256" key="8">
    <source>
        <dbReference type="ARBA" id="ARBA00022989"/>
    </source>
</evidence>
<feature type="transmembrane region" description="Helical" evidence="10">
    <location>
        <begin position="800"/>
        <end position="823"/>
    </location>
</feature>
<feature type="transmembrane region" description="Helical" evidence="10">
    <location>
        <begin position="412"/>
        <end position="434"/>
    </location>
</feature>
<dbReference type="GO" id="GO:0140359">
    <property type="term" value="F:ABC-type transporter activity"/>
    <property type="evidence" value="ECO:0007669"/>
    <property type="project" value="InterPro"/>
</dbReference>
<evidence type="ECO:0000256" key="9">
    <source>
        <dbReference type="ARBA" id="ARBA00023136"/>
    </source>
</evidence>
<keyword evidence="7" id="KW-0067">ATP-binding</keyword>
<evidence type="ECO:0000256" key="7">
    <source>
        <dbReference type="ARBA" id="ARBA00022840"/>
    </source>
</evidence>
<feature type="transmembrane region" description="Helical" evidence="10">
    <location>
        <begin position="1517"/>
        <end position="1539"/>
    </location>
</feature>
<evidence type="ECO:0000256" key="2">
    <source>
        <dbReference type="ARBA" id="ARBA00008869"/>
    </source>
</evidence>
<feature type="transmembrane region" description="Helical" evidence="10">
    <location>
        <begin position="712"/>
        <end position="734"/>
    </location>
</feature>
<keyword evidence="12" id="KW-1185">Reference proteome</keyword>
<evidence type="ECO:0000256" key="3">
    <source>
        <dbReference type="ARBA" id="ARBA00022448"/>
    </source>
</evidence>
<dbReference type="GO" id="GO:0016887">
    <property type="term" value="F:ATP hydrolysis activity"/>
    <property type="evidence" value="ECO:0007669"/>
    <property type="project" value="InterPro"/>
</dbReference>
<comment type="similarity">
    <text evidence="2">Belongs to the ABC transporter superfamily. ABCA family.</text>
</comment>
<feature type="transmembrane region" description="Helical" evidence="10">
    <location>
        <begin position="1551"/>
        <end position="1571"/>
    </location>
</feature>
<dbReference type="PANTHER" id="PTHR19229:SF36">
    <property type="entry name" value="ATP-BINDING CASSETTE SUB-FAMILY A MEMBER 2"/>
    <property type="match status" value="1"/>
</dbReference>
<feature type="transmembrane region" description="Helical" evidence="10">
    <location>
        <begin position="1483"/>
        <end position="1505"/>
    </location>
</feature>
<feature type="domain" description="ABC transporter" evidence="11">
    <location>
        <begin position="847"/>
        <end position="1083"/>
    </location>
</feature>
<dbReference type="Pfam" id="PF00005">
    <property type="entry name" value="ABC_tran"/>
    <property type="match status" value="2"/>
</dbReference>
<keyword evidence="3" id="KW-0813">Transport</keyword>
<dbReference type="WBParaSite" id="maker-uti_cns_0001082-snap-gene-0.15-mRNA-1">
    <property type="protein sequence ID" value="maker-uti_cns_0001082-snap-gene-0.15-mRNA-1"/>
    <property type="gene ID" value="maker-uti_cns_0001082-snap-gene-0.15"/>
</dbReference>
<keyword evidence="4 10" id="KW-0812">Transmembrane</keyword>
<dbReference type="InterPro" id="IPR003593">
    <property type="entry name" value="AAA+_ATPase"/>
</dbReference>
<feature type="transmembrane region" description="Helical" evidence="10">
    <location>
        <begin position="272"/>
        <end position="297"/>
    </location>
</feature>
<feature type="transmembrane region" description="Helical" evidence="10">
    <location>
        <begin position="29"/>
        <end position="48"/>
    </location>
</feature>
<evidence type="ECO:0000256" key="6">
    <source>
        <dbReference type="ARBA" id="ARBA00022741"/>
    </source>
</evidence>
<organism evidence="12 13">
    <name type="scientific">Macrostomum lignano</name>
    <dbReference type="NCBI Taxonomy" id="282301"/>
    <lineage>
        <taxon>Eukaryota</taxon>
        <taxon>Metazoa</taxon>
        <taxon>Spiralia</taxon>
        <taxon>Lophotrochozoa</taxon>
        <taxon>Platyhelminthes</taxon>
        <taxon>Rhabditophora</taxon>
        <taxon>Macrostomorpha</taxon>
        <taxon>Macrostomida</taxon>
        <taxon>Macrostomidae</taxon>
        <taxon>Macrostomum</taxon>
    </lineage>
</organism>
<dbReference type="CDD" id="cd03263">
    <property type="entry name" value="ABC_subfamily_A"/>
    <property type="match status" value="2"/>
</dbReference>
<keyword evidence="9 10" id="KW-0472">Membrane</keyword>
<feature type="transmembrane region" description="Helical" evidence="10">
    <location>
        <begin position="1577"/>
        <end position="1608"/>
    </location>
</feature>
<feature type="transmembrane region" description="Helical" evidence="10">
    <location>
        <begin position="1629"/>
        <end position="1650"/>
    </location>
</feature>
<dbReference type="InterPro" id="IPR013525">
    <property type="entry name" value="ABC2_TM"/>
</dbReference>
<feature type="transmembrane region" description="Helical" evidence="10">
    <location>
        <begin position="371"/>
        <end position="392"/>
    </location>
</feature>
<dbReference type="Proteomes" id="UP000095280">
    <property type="component" value="Unplaced"/>
</dbReference>
<evidence type="ECO:0000256" key="4">
    <source>
        <dbReference type="ARBA" id="ARBA00022692"/>
    </source>
</evidence>
<dbReference type="SUPFAM" id="SSF52540">
    <property type="entry name" value="P-loop containing nucleoside triphosphate hydrolases"/>
    <property type="match status" value="2"/>
</dbReference>
<dbReference type="InterPro" id="IPR026082">
    <property type="entry name" value="ABCA"/>
</dbReference>
<dbReference type="InterPro" id="IPR027417">
    <property type="entry name" value="P-loop_NTPase"/>
</dbReference>
<dbReference type="GO" id="GO:0005524">
    <property type="term" value="F:ATP binding"/>
    <property type="evidence" value="ECO:0007669"/>
    <property type="project" value="UniProtKB-KW"/>
</dbReference>
<dbReference type="SMART" id="SM00382">
    <property type="entry name" value="AAA"/>
    <property type="match status" value="2"/>
</dbReference>
<feature type="transmembrane region" description="Helical" evidence="10">
    <location>
        <begin position="228"/>
        <end position="252"/>
    </location>
</feature>
<dbReference type="PROSITE" id="PS50893">
    <property type="entry name" value="ABC_TRANSPORTER_2"/>
    <property type="match status" value="2"/>
</dbReference>
<proteinExistence type="inferred from homology"/>